<protein>
    <submittedName>
        <fullName evidence="1">Uncharacterized protein</fullName>
    </submittedName>
</protein>
<dbReference type="Proteomes" id="UP000246740">
    <property type="component" value="Unassembled WGS sequence"/>
</dbReference>
<dbReference type="AlphaFoldDB" id="A0A317XHM0"/>
<dbReference type="InParanoid" id="A0A317XHM0"/>
<dbReference type="EMBL" id="KZ819202">
    <property type="protein sequence ID" value="PWY97719.1"/>
    <property type="molecule type" value="Genomic_DNA"/>
</dbReference>
<organism evidence="1 2">
    <name type="scientific">Testicularia cyperi</name>
    <dbReference type="NCBI Taxonomy" id="1882483"/>
    <lineage>
        <taxon>Eukaryota</taxon>
        <taxon>Fungi</taxon>
        <taxon>Dikarya</taxon>
        <taxon>Basidiomycota</taxon>
        <taxon>Ustilaginomycotina</taxon>
        <taxon>Ustilaginomycetes</taxon>
        <taxon>Ustilaginales</taxon>
        <taxon>Anthracoideaceae</taxon>
        <taxon>Testicularia</taxon>
    </lineage>
</organism>
<sequence length="89" mass="9863">MHACAAVYAYFLGLEARCKETEEKRERQSDRTLIRCRAPKSVGVCQAANLSYLSSYFAVLIVNAQYSTLAGNRSNVAELIILVHHAVTT</sequence>
<proteinExistence type="predicted"/>
<gene>
    <name evidence="1" type="ORF">BCV70DRAFT_44549</name>
</gene>
<evidence type="ECO:0000313" key="1">
    <source>
        <dbReference type="EMBL" id="PWY97719.1"/>
    </source>
</evidence>
<keyword evidence="2" id="KW-1185">Reference proteome</keyword>
<accession>A0A317XHM0</accession>
<name>A0A317XHM0_9BASI</name>
<reference evidence="1 2" key="1">
    <citation type="journal article" date="2018" name="Mol. Biol. Evol.">
        <title>Broad Genomic Sampling Reveals a Smut Pathogenic Ancestry of the Fungal Clade Ustilaginomycotina.</title>
        <authorList>
            <person name="Kijpornyongpan T."/>
            <person name="Mondo S.J."/>
            <person name="Barry K."/>
            <person name="Sandor L."/>
            <person name="Lee J."/>
            <person name="Lipzen A."/>
            <person name="Pangilinan J."/>
            <person name="LaButti K."/>
            <person name="Hainaut M."/>
            <person name="Henrissat B."/>
            <person name="Grigoriev I.V."/>
            <person name="Spatafora J.W."/>
            <person name="Aime M.C."/>
        </authorList>
    </citation>
    <scope>NUCLEOTIDE SEQUENCE [LARGE SCALE GENOMIC DNA]</scope>
    <source>
        <strain evidence="1 2">MCA 3645</strain>
    </source>
</reference>
<evidence type="ECO:0000313" key="2">
    <source>
        <dbReference type="Proteomes" id="UP000246740"/>
    </source>
</evidence>